<evidence type="ECO:0000256" key="5">
    <source>
        <dbReference type="SAM" id="Phobius"/>
    </source>
</evidence>
<reference evidence="6" key="1">
    <citation type="journal article" date="2017" name="Gigascience">
        <title>The genome draft of coconut (Cocos nucifera).</title>
        <authorList>
            <person name="Xiao Y."/>
            <person name="Xu P."/>
            <person name="Fan H."/>
            <person name="Baudouin L."/>
            <person name="Xia W."/>
            <person name="Bocs S."/>
            <person name="Xu J."/>
            <person name="Li Q."/>
            <person name="Guo A."/>
            <person name="Zhou L."/>
            <person name="Li J."/>
            <person name="Wu Y."/>
            <person name="Ma Z."/>
            <person name="Armero A."/>
            <person name="Issali A.E."/>
            <person name="Liu N."/>
            <person name="Peng M."/>
            <person name="Yang Y."/>
        </authorList>
    </citation>
    <scope>NUCLEOTIDE SEQUENCE</scope>
    <source>
        <tissue evidence="6">Spear leaf of Hainan Tall coconut</tissue>
    </source>
</reference>
<dbReference type="EMBL" id="CM017872">
    <property type="protein sequence ID" value="KAG1327126.1"/>
    <property type="molecule type" value="Genomic_DNA"/>
</dbReference>
<protein>
    <submittedName>
        <fullName evidence="6">UDP-N-acetylglucosamine transporter UGNT1</fullName>
    </submittedName>
</protein>
<reference evidence="6" key="2">
    <citation type="submission" date="2019-07" db="EMBL/GenBank/DDBJ databases">
        <authorList>
            <person name="Yang Y."/>
            <person name="Bocs S."/>
            <person name="Baudouin L."/>
        </authorList>
    </citation>
    <scope>NUCLEOTIDE SEQUENCE</scope>
    <source>
        <tissue evidence="6">Spear leaf of Hainan Tall coconut</tissue>
    </source>
</reference>
<evidence type="ECO:0000313" key="7">
    <source>
        <dbReference type="Proteomes" id="UP000797356"/>
    </source>
</evidence>
<sequence>MASSSAYEDIHMQIIVSTMLLYAMNRWKIISFSTDETGNMSNKTANFVPVETLLRTLPLSLTYLLYMLASMESVRGISVPMYTTLRRTTVVFTMVMEYLLTRQMYTPSIVGSIDMSLLFDIFVFQGNLADSIALVSCGVMVVLLLSCIMAFLLNYTVFLNTTVNSALTQTVCGNLKDFFTVVFGWLLFRGLPYDPLNVIGQCLGFFGSGLYAYYKLNGE</sequence>
<keyword evidence="2 5" id="KW-0812">Transmembrane</keyword>
<dbReference type="OrthoDB" id="417037at2759"/>
<accession>A0A8K0HUX1</accession>
<evidence type="ECO:0000256" key="1">
    <source>
        <dbReference type="ARBA" id="ARBA00004141"/>
    </source>
</evidence>
<feature type="transmembrane region" description="Helical" evidence="5">
    <location>
        <begin position="131"/>
        <end position="153"/>
    </location>
</feature>
<organism evidence="6 7">
    <name type="scientific">Cocos nucifera</name>
    <name type="common">Coconut palm</name>
    <dbReference type="NCBI Taxonomy" id="13894"/>
    <lineage>
        <taxon>Eukaryota</taxon>
        <taxon>Viridiplantae</taxon>
        <taxon>Streptophyta</taxon>
        <taxon>Embryophyta</taxon>
        <taxon>Tracheophyta</taxon>
        <taxon>Spermatophyta</taxon>
        <taxon>Magnoliopsida</taxon>
        <taxon>Liliopsida</taxon>
        <taxon>Arecaceae</taxon>
        <taxon>Arecoideae</taxon>
        <taxon>Cocoseae</taxon>
        <taxon>Attaleinae</taxon>
        <taxon>Cocos</taxon>
    </lineage>
</organism>
<keyword evidence="4 5" id="KW-0472">Membrane</keyword>
<comment type="subcellular location">
    <subcellularLocation>
        <location evidence="1">Membrane</location>
        <topology evidence="1">Multi-pass membrane protein</topology>
    </subcellularLocation>
</comment>
<dbReference type="AlphaFoldDB" id="A0A8K0HUX1"/>
<comment type="caution">
    <text evidence="6">The sequence shown here is derived from an EMBL/GenBank/DDBJ whole genome shotgun (WGS) entry which is preliminary data.</text>
</comment>
<keyword evidence="3 5" id="KW-1133">Transmembrane helix</keyword>
<gene>
    <name evidence="6" type="ORF">COCNU_01G010600</name>
</gene>
<proteinExistence type="predicted"/>
<dbReference type="InterPro" id="IPR050186">
    <property type="entry name" value="TPT_transporter"/>
</dbReference>
<name>A0A8K0HUX1_COCNU</name>
<evidence type="ECO:0000256" key="3">
    <source>
        <dbReference type="ARBA" id="ARBA00022989"/>
    </source>
</evidence>
<dbReference type="GO" id="GO:0016020">
    <property type="term" value="C:membrane"/>
    <property type="evidence" value="ECO:0007669"/>
    <property type="project" value="UniProtKB-SubCell"/>
</dbReference>
<evidence type="ECO:0000313" key="6">
    <source>
        <dbReference type="EMBL" id="KAG1327126.1"/>
    </source>
</evidence>
<evidence type="ECO:0000256" key="4">
    <source>
        <dbReference type="ARBA" id="ARBA00023136"/>
    </source>
</evidence>
<dbReference type="Proteomes" id="UP000797356">
    <property type="component" value="Chromosome 1"/>
</dbReference>
<dbReference type="PANTHER" id="PTHR11132">
    <property type="entry name" value="SOLUTE CARRIER FAMILY 35"/>
    <property type="match status" value="1"/>
</dbReference>
<keyword evidence="7" id="KW-1185">Reference proteome</keyword>
<evidence type="ECO:0000256" key="2">
    <source>
        <dbReference type="ARBA" id="ARBA00022692"/>
    </source>
</evidence>